<dbReference type="Proteomes" id="UP000188912">
    <property type="component" value="Chromosome"/>
</dbReference>
<dbReference type="Gene3D" id="3.20.20.70">
    <property type="entry name" value="Aldolase class I"/>
    <property type="match status" value="1"/>
</dbReference>
<reference evidence="2 3" key="1">
    <citation type="journal article" date="2010" name="Science">
        <title>Genomic comparison of the ants Camponotus floridanus and Harpegnathos saltator.</title>
        <authorList>
            <person name="Bonasio R."/>
            <person name="Zhang G."/>
            <person name="Ye C."/>
            <person name="Mutti N.S."/>
            <person name="Fang X."/>
            <person name="Qin N."/>
            <person name="Donahue G."/>
            <person name="Yang P."/>
            <person name="Li Q."/>
            <person name="Li C."/>
            <person name="Zhang P."/>
            <person name="Huang Z."/>
            <person name="Berger S.L."/>
            <person name="Reinberg D."/>
            <person name="Wang J."/>
            <person name="Liebig J."/>
        </authorList>
    </citation>
    <scope>NUCLEOTIDE SEQUENCE [LARGE SCALE GENOMIC DNA]</scope>
    <source>
        <strain evidence="2 3">Hsal</strain>
    </source>
</reference>
<dbReference type="InterPro" id="IPR036206">
    <property type="entry name" value="ThiamineP_synth_sf"/>
</dbReference>
<dbReference type="EMBL" id="CP017315">
    <property type="protein sequence ID" value="AQS40912.1"/>
    <property type="molecule type" value="Genomic_DNA"/>
</dbReference>
<protein>
    <submittedName>
        <fullName evidence="2">Thiamine-phosphate pyrophosphorylase</fullName>
    </submittedName>
</protein>
<evidence type="ECO:0000259" key="1">
    <source>
        <dbReference type="Pfam" id="PF02581"/>
    </source>
</evidence>
<feature type="domain" description="Thiamine phosphate synthase/TenI" evidence="1">
    <location>
        <begin position="26"/>
        <end position="193"/>
    </location>
</feature>
<dbReference type="NCBIfam" id="NF005080">
    <property type="entry name" value="PRK06512.1"/>
    <property type="match status" value="1"/>
</dbReference>
<sequence>MTMAEQNPTNQSRIVLGLDVSRAVTPAQLATVLQGGGAACVILHNTRAPTNEAAFQTQAAALVPVVQAAGCAAIIAGDSRIAGRLKADGLHIESDLQALETALGKQSAMMVGYGNLRDRHSAMQAGERQPHYLLFGRLGHDTKAAPHPRNLALGEWWASLMEIPCIVQGGSDLETLLSVARTGAEFIALEEAIFSAAEPAGALKRANDLLDSTSDER</sequence>
<dbReference type="AlphaFoldDB" id="A0A1U9JSS5"/>
<dbReference type="STRING" id="1902579.BHV28_01890"/>
<gene>
    <name evidence="2" type="ORF">BHV28_01890</name>
</gene>
<dbReference type="SUPFAM" id="SSF51391">
    <property type="entry name" value="Thiamin phosphate synthase"/>
    <property type="match status" value="1"/>
</dbReference>
<dbReference type="CDD" id="cd00564">
    <property type="entry name" value="TMP_TenI"/>
    <property type="match status" value="1"/>
</dbReference>
<dbReference type="KEGG" id="thd:BHV28_01890"/>
<accession>A0A1U9JSS5</accession>
<dbReference type="InterPro" id="IPR022998">
    <property type="entry name" value="ThiamineP_synth_TenI"/>
</dbReference>
<dbReference type="InterPro" id="IPR013785">
    <property type="entry name" value="Aldolase_TIM"/>
</dbReference>
<proteinExistence type="predicted"/>
<evidence type="ECO:0000313" key="2">
    <source>
        <dbReference type="EMBL" id="AQS40912.1"/>
    </source>
</evidence>
<name>A0A1U9JSS5_9HYPH</name>
<dbReference type="GO" id="GO:0009228">
    <property type="term" value="P:thiamine biosynthetic process"/>
    <property type="evidence" value="ECO:0007669"/>
    <property type="project" value="UniProtKB-KW"/>
</dbReference>
<keyword evidence="3" id="KW-1185">Reference proteome</keyword>
<dbReference type="Pfam" id="PF02581">
    <property type="entry name" value="TMP-TENI"/>
    <property type="match status" value="1"/>
</dbReference>
<reference evidence="2 3" key="2">
    <citation type="journal article" date="2016" name="Sci. Rep.">
        <title>The genome of Rhizobiales bacteria in predatory ants reveals urease gene functions but no genes for nitrogen fixation.</title>
        <authorList>
            <person name="Neuvonen M.M."/>
            <person name="Tamarit D."/>
            <person name="Naslund K."/>
            <person name="Liebig J."/>
            <person name="Feldhaar H."/>
            <person name="Moran N.A."/>
            <person name="Guy L."/>
            <person name="Andersson S.G."/>
        </authorList>
    </citation>
    <scope>NUCLEOTIDE SEQUENCE [LARGE SCALE GENOMIC DNA]</scope>
    <source>
        <strain evidence="2 3">Hsal</strain>
    </source>
</reference>
<evidence type="ECO:0000313" key="3">
    <source>
        <dbReference type="Proteomes" id="UP000188912"/>
    </source>
</evidence>
<organism evidence="2 3">
    <name type="scientific">Candidatus Tokpelaia hoelldobleri</name>
    <dbReference type="NCBI Taxonomy" id="1902579"/>
    <lineage>
        <taxon>Bacteria</taxon>
        <taxon>Pseudomonadati</taxon>
        <taxon>Pseudomonadota</taxon>
        <taxon>Alphaproteobacteria</taxon>
        <taxon>Hyphomicrobiales</taxon>
        <taxon>Candidatus Tokpelaia</taxon>
    </lineage>
</organism>